<dbReference type="InterPro" id="IPR046953">
    <property type="entry name" value="Spore_GerAC-like_C"/>
</dbReference>
<comment type="similarity">
    <text evidence="2">Belongs to the GerABKC lipoprotein family.</text>
</comment>
<sequence length="403" mass="45451">MIKRQIKMAAVLLLSIFMLTGCWSHKELTDIAFVSAIGVDRLENGKYLVTYQIVNSLNIPNGMQLGGGQGPPVTIYQATGRTVQEAFRNGGQEISRRLYFSHANVLMVGEETAKEGIYPVLDVLDRHKEFRNTATFVIARNCKAEDILKVLTPIDRVPANKINKTLEYAQEGSGGRLKISMSDLISDFTTEGKEAAVGSIKLIGDPEKGKMQDSLNQTALSAYLMSSAIGIIKNGKLIGWVDGNKARVITWLLKKTNITSLTLDWNHHPDAVDIRTIKTNVDIKPVMKNGKPEMNIDITFQGQLYEVDVPMKVMDMKMIGRLQKAYEKKAEQQIYEGIRYMQQEKCDVFGFGQMIHQQYPKQWKKMKNHWNEKGFANLKVNVHSNVIISNSELRTDPFHSNLK</sequence>
<dbReference type="Pfam" id="PF25198">
    <property type="entry name" value="Spore_GerAC_N"/>
    <property type="match status" value="1"/>
</dbReference>
<dbReference type="InterPro" id="IPR008844">
    <property type="entry name" value="Spore_GerAC-like"/>
</dbReference>
<dbReference type="PROSITE" id="PS51257">
    <property type="entry name" value="PROKAR_LIPOPROTEIN"/>
    <property type="match status" value="1"/>
</dbReference>
<accession>A0A5J4JFX6</accession>
<evidence type="ECO:0000259" key="9">
    <source>
        <dbReference type="Pfam" id="PF25198"/>
    </source>
</evidence>
<dbReference type="Pfam" id="PF05504">
    <property type="entry name" value="Spore_GerAC"/>
    <property type="match status" value="1"/>
</dbReference>
<dbReference type="GO" id="GO:0016020">
    <property type="term" value="C:membrane"/>
    <property type="evidence" value="ECO:0007669"/>
    <property type="project" value="UniProtKB-SubCell"/>
</dbReference>
<evidence type="ECO:0000256" key="6">
    <source>
        <dbReference type="ARBA" id="ARBA00023139"/>
    </source>
</evidence>
<dbReference type="InterPro" id="IPR038501">
    <property type="entry name" value="Spore_GerAC_C_sf"/>
</dbReference>
<keyword evidence="5" id="KW-0472">Membrane</keyword>
<dbReference type="NCBIfam" id="TIGR02887">
    <property type="entry name" value="spore_ger_x_C"/>
    <property type="match status" value="1"/>
</dbReference>
<dbReference type="EMBL" id="BKZQ01000022">
    <property type="protein sequence ID" value="GER70571.1"/>
    <property type="molecule type" value="Genomic_DNA"/>
</dbReference>
<dbReference type="PANTHER" id="PTHR35789">
    <property type="entry name" value="SPORE GERMINATION PROTEIN B3"/>
    <property type="match status" value="1"/>
</dbReference>
<evidence type="ECO:0000259" key="8">
    <source>
        <dbReference type="Pfam" id="PF05504"/>
    </source>
</evidence>
<evidence type="ECO:0000313" key="10">
    <source>
        <dbReference type="EMBL" id="GER70571.1"/>
    </source>
</evidence>
<keyword evidence="3" id="KW-0309">Germination</keyword>
<gene>
    <name evidence="10" type="primary">gerKC</name>
    <name evidence="10" type="ORF">BpJC7_18740</name>
</gene>
<protein>
    <submittedName>
        <fullName evidence="10">Spore germination protein KC</fullName>
    </submittedName>
</protein>
<comment type="subcellular location">
    <subcellularLocation>
        <location evidence="1">Membrane</location>
        <topology evidence="1">Lipid-anchor</topology>
    </subcellularLocation>
</comment>
<feature type="domain" description="Spore germination protein N-terminal" evidence="9">
    <location>
        <begin position="25"/>
        <end position="201"/>
    </location>
</feature>
<organism evidence="10 11">
    <name type="scientific">Weizmannia acidilactici</name>
    <dbReference type="NCBI Taxonomy" id="2607726"/>
    <lineage>
        <taxon>Bacteria</taxon>
        <taxon>Bacillati</taxon>
        <taxon>Bacillota</taxon>
        <taxon>Bacilli</taxon>
        <taxon>Bacillales</taxon>
        <taxon>Bacillaceae</taxon>
        <taxon>Heyndrickxia</taxon>
    </lineage>
</organism>
<name>A0A5J4JFX6_9BACI</name>
<dbReference type="AlphaFoldDB" id="A0A5J4JFX6"/>
<dbReference type="RefSeq" id="WP_151706019.1">
    <property type="nucleotide sequence ID" value="NZ_BKZQ01000022.1"/>
</dbReference>
<feature type="domain" description="Spore germination GerAC-like C-terminal" evidence="8">
    <location>
        <begin position="229"/>
        <end position="391"/>
    </location>
</feature>
<reference evidence="10 11" key="1">
    <citation type="submission" date="2019-09" db="EMBL/GenBank/DDBJ databases">
        <title>Draft genome sequence of Bacillus sp. JC-7.</title>
        <authorList>
            <person name="Tanaka N."/>
            <person name="Shiwa Y."/>
            <person name="Fujita N."/>
            <person name="Tanasupawat S."/>
        </authorList>
    </citation>
    <scope>NUCLEOTIDE SEQUENCE [LARGE SCALE GENOMIC DNA]</scope>
    <source>
        <strain evidence="10 11">JC-7</strain>
    </source>
</reference>
<evidence type="ECO:0000256" key="5">
    <source>
        <dbReference type="ARBA" id="ARBA00023136"/>
    </source>
</evidence>
<dbReference type="InterPro" id="IPR057336">
    <property type="entry name" value="GerAC_N"/>
</dbReference>
<evidence type="ECO:0000256" key="4">
    <source>
        <dbReference type="ARBA" id="ARBA00022729"/>
    </source>
</evidence>
<keyword evidence="4" id="KW-0732">Signal</keyword>
<evidence type="ECO:0000256" key="7">
    <source>
        <dbReference type="ARBA" id="ARBA00023288"/>
    </source>
</evidence>
<comment type="caution">
    <text evidence="10">The sequence shown here is derived from an EMBL/GenBank/DDBJ whole genome shotgun (WGS) entry which is preliminary data.</text>
</comment>
<evidence type="ECO:0000256" key="2">
    <source>
        <dbReference type="ARBA" id="ARBA00007886"/>
    </source>
</evidence>
<evidence type="ECO:0000256" key="1">
    <source>
        <dbReference type="ARBA" id="ARBA00004635"/>
    </source>
</evidence>
<dbReference type="Gene3D" id="3.30.300.210">
    <property type="entry name" value="Nutrient germinant receptor protein C, domain 3"/>
    <property type="match status" value="1"/>
</dbReference>
<proteinExistence type="inferred from homology"/>
<evidence type="ECO:0000256" key="3">
    <source>
        <dbReference type="ARBA" id="ARBA00022544"/>
    </source>
</evidence>
<dbReference type="Gene3D" id="6.20.190.10">
    <property type="entry name" value="Nutrient germinant receptor protein C, domain 1"/>
    <property type="match status" value="1"/>
</dbReference>
<keyword evidence="11" id="KW-1185">Reference proteome</keyword>
<dbReference type="PANTHER" id="PTHR35789:SF1">
    <property type="entry name" value="SPORE GERMINATION PROTEIN B3"/>
    <property type="match status" value="1"/>
</dbReference>
<dbReference type="Proteomes" id="UP000391919">
    <property type="component" value="Unassembled WGS sequence"/>
</dbReference>
<keyword evidence="7" id="KW-0449">Lipoprotein</keyword>
<evidence type="ECO:0000313" key="11">
    <source>
        <dbReference type="Proteomes" id="UP000391919"/>
    </source>
</evidence>
<keyword evidence="6" id="KW-0564">Palmitate</keyword>
<dbReference type="GO" id="GO:0009847">
    <property type="term" value="P:spore germination"/>
    <property type="evidence" value="ECO:0007669"/>
    <property type="project" value="InterPro"/>
</dbReference>